<protein>
    <recommendedName>
        <fullName evidence="5">Acyl-peptide hydrolase</fullName>
    </recommendedName>
    <alternativeName>
        <fullName evidence="4">Acylaminoacyl-peptidase</fullName>
    </alternativeName>
</protein>
<dbReference type="Gene3D" id="2.120.10.30">
    <property type="entry name" value="TolB, C-terminal domain"/>
    <property type="match status" value="2"/>
</dbReference>
<feature type="domain" description="Peptidase S9 prolyl oligopeptidase catalytic" evidence="7">
    <location>
        <begin position="457"/>
        <end position="657"/>
    </location>
</feature>
<dbReference type="SUPFAM" id="SSF69304">
    <property type="entry name" value="Tricorn protease N-terminal domain"/>
    <property type="match status" value="1"/>
</dbReference>
<dbReference type="SUPFAM" id="SSF53474">
    <property type="entry name" value="alpha/beta-Hydrolases"/>
    <property type="match status" value="1"/>
</dbReference>
<keyword evidence="8" id="KW-0031">Aminopeptidase</keyword>
<evidence type="ECO:0000256" key="4">
    <source>
        <dbReference type="ARBA" id="ARBA00032284"/>
    </source>
</evidence>
<dbReference type="GO" id="GO:0004252">
    <property type="term" value="F:serine-type endopeptidase activity"/>
    <property type="evidence" value="ECO:0007669"/>
    <property type="project" value="InterPro"/>
</dbReference>
<sequence length="659" mass="69867">MASSRETAHTEQGDFVLGHLLAVHEPGFGKPSNLREPHVTRDGTRTVVTADVLDGLRGRPRTALYTATDGRFRQVSALGGSARSGRFSPDGRTLAFLADRAVPGVFQLHLRADGDLGEAEPAPAVPGTVEYLHWSPDGRRVLLGVAGLGAELSGGQGSGTNHAADRAEPWFPHVEDEVGDEAWRSLWVYTPATGVLHRLSPEGLNCWEAGWSGPDRVAAISSTAPGEDDWYDAALTLIDLGGGVRTLLTSEVQLGLPAGSPDGRVVAVVEAVCSDRWLVAGDLLLLDVESGETRRIDTRGVDVTRLDWIDDVRLGYLGQRHLNSVAGVLDTTSGGVSEVFDTPVACGGSTGMHTDGAFTADGRVCTVHDSYRLPPQLVLSGEGGDRVLASTSHPGTDHLLSVAGTSAPVSWRAPDGLEIEGILCTPDGDGPFPLVVNIHGGPIWQFRDMWSMRSQWVPLLVARGYAVLNPNPRGSSGRGQAFAGMVAGDMGGADTHDILSAIDALVDRGVADPTRIGLIGGSYGGFMSSWLVTQDDRFAAAVPVAPVTDWRSQNLTSNIAAWGARFLSPSPDDREARTLDRSPVVHAGKARTPCLNVAGALDNCTPPGQALEFHRALRANGVPSALVVYPQEGHGVRGYPAQIDFLTRVLAWFERHMPA</sequence>
<evidence type="ECO:0000256" key="5">
    <source>
        <dbReference type="ARBA" id="ARBA00032596"/>
    </source>
</evidence>
<dbReference type="EMBL" id="FOFV01000021">
    <property type="protein sequence ID" value="SES30150.1"/>
    <property type="molecule type" value="Genomic_DNA"/>
</dbReference>
<dbReference type="PANTHER" id="PTHR42776:SF27">
    <property type="entry name" value="DIPEPTIDYL PEPTIDASE FAMILY MEMBER 6"/>
    <property type="match status" value="1"/>
</dbReference>
<evidence type="ECO:0000256" key="2">
    <source>
        <dbReference type="ARBA" id="ARBA00022825"/>
    </source>
</evidence>
<dbReference type="GO" id="GO:0006508">
    <property type="term" value="P:proteolysis"/>
    <property type="evidence" value="ECO:0007669"/>
    <property type="project" value="InterPro"/>
</dbReference>
<gene>
    <name evidence="8" type="ORF">SAMN04488000_12143</name>
</gene>
<keyword evidence="2" id="KW-0720">Serine protease</keyword>
<dbReference type="PANTHER" id="PTHR42776">
    <property type="entry name" value="SERINE PEPTIDASE S9 FAMILY MEMBER"/>
    <property type="match status" value="1"/>
</dbReference>
<evidence type="ECO:0000256" key="6">
    <source>
        <dbReference type="ARBA" id="ARBA00045885"/>
    </source>
</evidence>
<organism evidence="8 9">
    <name type="scientific">Lentzea albida</name>
    <dbReference type="NCBI Taxonomy" id="65499"/>
    <lineage>
        <taxon>Bacteria</taxon>
        <taxon>Bacillati</taxon>
        <taxon>Actinomycetota</taxon>
        <taxon>Actinomycetes</taxon>
        <taxon>Pseudonocardiales</taxon>
        <taxon>Pseudonocardiaceae</taxon>
        <taxon>Lentzea</taxon>
    </lineage>
</organism>
<dbReference type="Proteomes" id="UP000199503">
    <property type="component" value="Unassembled WGS sequence"/>
</dbReference>
<reference evidence="9" key="1">
    <citation type="submission" date="2016-10" db="EMBL/GenBank/DDBJ databases">
        <authorList>
            <person name="Varghese N."/>
            <person name="Submissions S."/>
        </authorList>
    </citation>
    <scope>NUCLEOTIDE SEQUENCE [LARGE SCALE GENOMIC DNA]</scope>
    <source>
        <strain evidence="9">DSM 44437</strain>
    </source>
</reference>
<keyword evidence="3" id="KW-0007">Acetylation</keyword>
<proteinExistence type="predicted"/>
<dbReference type="InterPro" id="IPR011659">
    <property type="entry name" value="WD40"/>
</dbReference>
<evidence type="ECO:0000256" key="3">
    <source>
        <dbReference type="ARBA" id="ARBA00022990"/>
    </source>
</evidence>
<evidence type="ECO:0000313" key="9">
    <source>
        <dbReference type="Proteomes" id="UP000199503"/>
    </source>
</evidence>
<dbReference type="PROSITE" id="PS00708">
    <property type="entry name" value="PRO_ENDOPEP_SER"/>
    <property type="match status" value="1"/>
</dbReference>
<dbReference type="InterPro" id="IPR002471">
    <property type="entry name" value="Pept_S9_AS"/>
</dbReference>
<dbReference type="Pfam" id="PF00326">
    <property type="entry name" value="Peptidase_S9"/>
    <property type="match status" value="1"/>
</dbReference>
<dbReference type="InterPro" id="IPR011042">
    <property type="entry name" value="6-blade_b-propeller_TolB-like"/>
</dbReference>
<keyword evidence="9" id="KW-1185">Reference proteome</keyword>
<dbReference type="Pfam" id="PF07676">
    <property type="entry name" value="PD40"/>
    <property type="match status" value="1"/>
</dbReference>
<accession>A0A1H9W887</accession>
<dbReference type="AlphaFoldDB" id="A0A1H9W887"/>
<keyword evidence="1" id="KW-0378">Hydrolase</keyword>
<evidence type="ECO:0000259" key="7">
    <source>
        <dbReference type="Pfam" id="PF00326"/>
    </source>
</evidence>
<keyword evidence="8" id="KW-0645">Protease</keyword>
<evidence type="ECO:0000256" key="1">
    <source>
        <dbReference type="ARBA" id="ARBA00022801"/>
    </source>
</evidence>
<dbReference type="GO" id="GO:0004177">
    <property type="term" value="F:aminopeptidase activity"/>
    <property type="evidence" value="ECO:0007669"/>
    <property type="project" value="UniProtKB-KW"/>
</dbReference>
<dbReference type="Gene3D" id="3.40.50.1820">
    <property type="entry name" value="alpha/beta hydrolase"/>
    <property type="match status" value="1"/>
</dbReference>
<comment type="function">
    <text evidence="6">This enzyme catalyzes the hydrolysis of the N-terminal peptide bond of an N-acetylated peptide to generate an N-acetylated amino acid and a peptide with a free N-terminus. It preferentially cleaves off Ac-Ala, Ac-Met and Ac-Ser. Also, involved in the degradation of oxidized and glycated proteins.</text>
</comment>
<name>A0A1H9W887_9PSEU</name>
<dbReference type="InterPro" id="IPR029058">
    <property type="entry name" value="AB_hydrolase_fold"/>
</dbReference>
<dbReference type="STRING" id="65499.SAMN04488000_12143"/>
<dbReference type="InterPro" id="IPR001375">
    <property type="entry name" value="Peptidase_S9_cat"/>
</dbReference>
<evidence type="ECO:0000313" key="8">
    <source>
        <dbReference type="EMBL" id="SES30150.1"/>
    </source>
</evidence>
<dbReference type="RefSeq" id="WP_218159866.1">
    <property type="nucleotide sequence ID" value="NZ_FOFV01000021.1"/>
</dbReference>